<dbReference type="Pfam" id="PF00280">
    <property type="entry name" value="potato_inhibit"/>
    <property type="match status" value="1"/>
</dbReference>
<dbReference type="Proteomes" id="UP001202328">
    <property type="component" value="Unassembled WGS sequence"/>
</dbReference>
<sequence length="78" mass="8731">MNFHCYSDPPCDGKLRWPELVGATIAKAKAKILKDHPDPSLKFFIVRPNMVSRGDYCCNRVQLSVNWSGIVISEPVIG</sequence>
<gene>
    <name evidence="4" type="ORF">MKW98_027270</name>
</gene>
<name>A0AAD4XJ80_9MAGN</name>
<evidence type="ECO:0000313" key="4">
    <source>
        <dbReference type="EMBL" id="KAI3917351.1"/>
    </source>
</evidence>
<keyword evidence="5" id="KW-1185">Reference proteome</keyword>
<comment type="caution">
    <text evidence="4">The sequence shown here is derived from an EMBL/GenBank/DDBJ whole genome shotgun (WGS) entry which is preliminary data.</text>
</comment>
<dbReference type="GO" id="GO:0009611">
    <property type="term" value="P:response to wounding"/>
    <property type="evidence" value="ECO:0007669"/>
    <property type="project" value="InterPro"/>
</dbReference>
<dbReference type="SUPFAM" id="SSF54654">
    <property type="entry name" value="CI-2 family of serine protease inhibitors"/>
    <property type="match status" value="1"/>
</dbReference>
<evidence type="ECO:0000256" key="2">
    <source>
        <dbReference type="ARBA" id="ARBA00022690"/>
    </source>
</evidence>
<dbReference type="InterPro" id="IPR000864">
    <property type="entry name" value="Prot_inh_pot1"/>
</dbReference>
<reference evidence="4" key="1">
    <citation type="submission" date="2022-04" db="EMBL/GenBank/DDBJ databases">
        <title>A functionally conserved STORR gene fusion in Papaver species that diverged 16.8 million years ago.</title>
        <authorList>
            <person name="Catania T."/>
        </authorList>
    </citation>
    <scope>NUCLEOTIDE SEQUENCE</scope>
    <source>
        <strain evidence="4">S-188037</strain>
    </source>
</reference>
<keyword evidence="2" id="KW-0646">Protease inhibitor</keyword>
<dbReference type="PANTHER" id="PTHR33091:SF29">
    <property type="entry name" value="SUBTILISIN INHIBITOR 1"/>
    <property type="match status" value="1"/>
</dbReference>
<dbReference type="GO" id="GO:0004867">
    <property type="term" value="F:serine-type endopeptidase inhibitor activity"/>
    <property type="evidence" value="ECO:0007669"/>
    <property type="project" value="UniProtKB-KW"/>
</dbReference>
<evidence type="ECO:0000313" key="5">
    <source>
        <dbReference type="Proteomes" id="UP001202328"/>
    </source>
</evidence>
<dbReference type="PANTHER" id="PTHR33091">
    <property type="entry name" value="PROTEIN, PUTATIVE, EXPRESSED-RELATED"/>
    <property type="match status" value="1"/>
</dbReference>
<dbReference type="EMBL" id="JAJJMB010008995">
    <property type="protein sequence ID" value="KAI3917351.1"/>
    <property type="molecule type" value="Genomic_DNA"/>
</dbReference>
<organism evidence="4 5">
    <name type="scientific">Papaver atlanticum</name>
    <dbReference type="NCBI Taxonomy" id="357466"/>
    <lineage>
        <taxon>Eukaryota</taxon>
        <taxon>Viridiplantae</taxon>
        <taxon>Streptophyta</taxon>
        <taxon>Embryophyta</taxon>
        <taxon>Tracheophyta</taxon>
        <taxon>Spermatophyta</taxon>
        <taxon>Magnoliopsida</taxon>
        <taxon>Ranunculales</taxon>
        <taxon>Papaveraceae</taxon>
        <taxon>Papaveroideae</taxon>
        <taxon>Papaver</taxon>
    </lineage>
</organism>
<keyword evidence="3" id="KW-0722">Serine protease inhibitor</keyword>
<dbReference type="InterPro" id="IPR036354">
    <property type="entry name" value="Prot_inh_pot1_sf"/>
</dbReference>
<comment type="similarity">
    <text evidence="1">Belongs to the protease inhibitor I13 (potato type I serine protease inhibitor) family.</text>
</comment>
<dbReference type="AlphaFoldDB" id="A0AAD4XJ80"/>
<accession>A0AAD4XJ80</accession>
<dbReference type="Gene3D" id="3.30.10.10">
    <property type="entry name" value="Trypsin Inhibitor V, subunit A"/>
    <property type="match status" value="1"/>
</dbReference>
<protein>
    <submittedName>
        <fullName evidence="4">Uncharacterized protein</fullName>
    </submittedName>
</protein>
<evidence type="ECO:0000256" key="3">
    <source>
        <dbReference type="ARBA" id="ARBA00022900"/>
    </source>
</evidence>
<proteinExistence type="inferred from homology"/>
<evidence type="ECO:0000256" key="1">
    <source>
        <dbReference type="ARBA" id="ARBA00008210"/>
    </source>
</evidence>